<organism evidence="1 2">
    <name type="scientific">Mya arenaria</name>
    <name type="common">Soft-shell clam</name>
    <dbReference type="NCBI Taxonomy" id="6604"/>
    <lineage>
        <taxon>Eukaryota</taxon>
        <taxon>Metazoa</taxon>
        <taxon>Spiralia</taxon>
        <taxon>Lophotrochozoa</taxon>
        <taxon>Mollusca</taxon>
        <taxon>Bivalvia</taxon>
        <taxon>Autobranchia</taxon>
        <taxon>Heteroconchia</taxon>
        <taxon>Euheterodonta</taxon>
        <taxon>Imparidentia</taxon>
        <taxon>Neoheterodontei</taxon>
        <taxon>Myida</taxon>
        <taxon>Myoidea</taxon>
        <taxon>Myidae</taxon>
        <taxon>Mya</taxon>
    </lineage>
</organism>
<protein>
    <recommendedName>
        <fullName evidence="3">C2H2-type domain-containing protein</fullName>
    </recommendedName>
</protein>
<proteinExistence type="predicted"/>
<evidence type="ECO:0000313" key="2">
    <source>
        <dbReference type="Proteomes" id="UP001164746"/>
    </source>
</evidence>
<sequence>MFHYMRETETTPGFFACPTTPTQTSCPFCATCTPFFLHAFLMTHLTMSEHNAANDVIERDLYIDIEISCFSQKSYFRNAVDLLPTGGFNPRSWTSNSTKLHDLA</sequence>
<gene>
    <name evidence="1" type="ORF">MAR_022957</name>
</gene>
<accession>A0ABY7DPW1</accession>
<reference evidence="1" key="1">
    <citation type="submission" date="2022-11" db="EMBL/GenBank/DDBJ databases">
        <title>Centuries of genome instability and evolution in soft-shell clam transmissible cancer (bioRxiv).</title>
        <authorList>
            <person name="Hart S.F.M."/>
            <person name="Yonemitsu M.A."/>
            <person name="Giersch R.M."/>
            <person name="Beal B.F."/>
            <person name="Arriagada G."/>
            <person name="Davis B.W."/>
            <person name="Ostrander E.A."/>
            <person name="Goff S.P."/>
            <person name="Metzger M.J."/>
        </authorList>
    </citation>
    <scope>NUCLEOTIDE SEQUENCE</scope>
    <source>
        <strain evidence="1">MELC-2E11</strain>
        <tissue evidence="1">Siphon/mantle</tissue>
    </source>
</reference>
<evidence type="ECO:0008006" key="3">
    <source>
        <dbReference type="Google" id="ProtNLM"/>
    </source>
</evidence>
<dbReference type="Proteomes" id="UP001164746">
    <property type="component" value="Chromosome 3"/>
</dbReference>
<evidence type="ECO:0000313" key="1">
    <source>
        <dbReference type="EMBL" id="WAQ98584.1"/>
    </source>
</evidence>
<keyword evidence="2" id="KW-1185">Reference proteome</keyword>
<dbReference type="EMBL" id="CP111014">
    <property type="protein sequence ID" value="WAQ98584.1"/>
    <property type="molecule type" value="Genomic_DNA"/>
</dbReference>
<name>A0ABY7DPW1_MYAAR</name>